<gene>
    <name evidence="1" type="ORF">ANCDUO_01563</name>
</gene>
<reference evidence="1 2" key="1">
    <citation type="submission" date="2013-12" db="EMBL/GenBank/DDBJ databases">
        <title>Draft genome of the parsitic nematode Ancylostoma duodenale.</title>
        <authorList>
            <person name="Mitreva M."/>
        </authorList>
    </citation>
    <scope>NUCLEOTIDE SEQUENCE [LARGE SCALE GENOMIC DNA]</scope>
    <source>
        <strain evidence="1 2">Zhejiang</strain>
    </source>
</reference>
<keyword evidence="2" id="KW-1185">Reference proteome</keyword>
<name>A0A0C2DYL1_9BILA</name>
<evidence type="ECO:0000313" key="2">
    <source>
        <dbReference type="Proteomes" id="UP000054047"/>
    </source>
</evidence>
<sequence length="387" mass="44851">MSFGKKAAEEETRWMSTTRHQRTTLIAALLASYNANAGLLKDLYNLSAFKRLKICHLHFIEAAQFMGVQMMLAGYNFHHLEGVPFEKAAEIIAPADIPTSLLNQLNRFVGDFDGELRLTARQVAAFTKDAVGRYYTALGWELATQREVRRQRNVLIQETDAEMVCEEHRNPKMEHEGEPNALAFDAEMVAAQERSFATLLAELEGEIGSVQHFWDGWHLVKWFGNNLRKTHLWRAIEVGEGERIRHIFNMCLRHVQDVHAWLKDETTGKITSPLFTYKLYTMLSTMHFNTLRFAEMAGERKVQRVIDVQRKYFRGTTRMVFKTAVEHLWRYQIAQAVLDARREHHELPHEDVDLQGMIDAEAAFEEAEPEDILEFCDSDDDEYEEEL</sequence>
<evidence type="ECO:0000313" key="1">
    <source>
        <dbReference type="EMBL" id="KIH68102.1"/>
    </source>
</evidence>
<dbReference type="EMBL" id="KN726465">
    <property type="protein sequence ID" value="KIH68102.1"/>
    <property type="molecule type" value="Genomic_DNA"/>
</dbReference>
<protein>
    <submittedName>
        <fullName evidence="1">Uncharacterized protein</fullName>
    </submittedName>
</protein>
<proteinExistence type="predicted"/>
<accession>A0A0C2DYL1</accession>
<dbReference type="AlphaFoldDB" id="A0A0C2DYL1"/>
<organism evidence="1 2">
    <name type="scientific">Ancylostoma duodenale</name>
    <dbReference type="NCBI Taxonomy" id="51022"/>
    <lineage>
        <taxon>Eukaryota</taxon>
        <taxon>Metazoa</taxon>
        <taxon>Ecdysozoa</taxon>
        <taxon>Nematoda</taxon>
        <taxon>Chromadorea</taxon>
        <taxon>Rhabditida</taxon>
        <taxon>Rhabditina</taxon>
        <taxon>Rhabditomorpha</taxon>
        <taxon>Strongyloidea</taxon>
        <taxon>Ancylostomatidae</taxon>
        <taxon>Ancylostomatinae</taxon>
        <taxon>Ancylostoma</taxon>
    </lineage>
</organism>
<dbReference type="Proteomes" id="UP000054047">
    <property type="component" value="Unassembled WGS sequence"/>
</dbReference>
<dbReference type="OrthoDB" id="5860460at2759"/>